<gene>
    <name evidence="1" type="ORF">L596_017438</name>
</gene>
<sequence>MLPSLQDATIRRHVLTAIKAPSSVLNFGIVVPKFLSDQVTVVLKDFETFRKFSSVKIPDEALVVTEKKFDLEMTVKNCRKPELAYFQLCVENGMDEEFSDFYMQHKDLFNQFPSDLPSIWEAYTVSKWSLAPVTEFTQLWSCCDQCIRHAWNFSLRRILKRSKAEFPDRFHEIQQLALFISLKLEKLESLKVSIQSDPDLAGQATLKKEALEVFADTQSGTSMIGFALSSSNDNEDVFRFFKTFNEGLDEMERQHLTRLFSMYYPDGERKEMALNQIRKMLFE</sequence>
<reference evidence="1 2" key="1">
    <citation type="journal article" date="2015" name="Genome Biol.">
        <title>Comparative genomics of Steinernema reveals deeply conserved gene regulatory networks.</title>
        <authorList>
            <person name="Dillman A.R."/>
            <person name="Macchietto M."/>
            <person name="Porter C.F."/>
            <person name="Rogers A."/>
            <person name="Williams B."/>
            <person name="Antoshechkin I."/>
            <person name="Lee M.M."/>
            <person name="Goodwin Z."/>
            <person name="Lu X."/>
            <person name="Lewis E.E."/>
            <person name="Goodrich-Blair H."/>
            <person name="Stock S.P."/>
            <person name="Adams B.J."/>
            <person name="Sternberg P.W."/>
            <person name="Mortazavi A."/>
        </authorList>
    </citation>
    <scope>NUCLEOTIDE SEQUENCE [LARGE SCALE GENOMIC DNA]</scope>
    <source>
        <strain evidence="1 2">ALL</strain>
    </source>
</reference>
<organism evidence="1 2">
    <name type="scientific">Steinernema carpocapsae</name>
    <name type="common">Entomopathogenic nematode</name>
    <dbReference type="NCBI Taxonomy" id="34508"/>
    <lineage>
        <taxon>Eukaryota</taxon>
        <taxon>Metazoa</taxon>
        <taxon>Ecdysozoa</taxon>
        <taxon>Nematoda</taxon>
        <taxon>Chromadorea</taxon>
        <taxon>Rhabditida</taxon>
        <taxon>Tylenchina</taxon>
        <taxon>Panagrolaimomorpha</taxon>
        <taxon>Strongyloidoidea</taxon>
        <taxon>Steinernematidae</taxon>
        <taxon>Steinernema</taxon>
    </lineage>
</organism>
<evidence type="ECO:0000313" key="2">
    <source>
        <dbReference type="Proteomes" id="UP000298663"/>
    </source>
</evidence>
<accession>A0A4U5N1Y0</accession>
<comment type="caution">
    <text evidence="1">The sequence shown here is derived from an EMBL/GenBank/DDBJ whole genome shotgun (WGS) entry which is preliminary data.</text>
</comment>
<dbReference type="EMBL" id="AZBU02000005">
    <property type="protein sequence ID" value="TKR76278.1"/>
    <property type="molecule type" value="Genomic_DNA"/>
</dbReference>
<dbReference type="AlphaFoldDB" id="A0A4U5N1Y0"/>
<keyword evidence="2" id="KW-1185">Reference proteome</keyword>
<reference evidence="1 2" key="2">
    <citation type="journal article" date="2019" name="G3 (Bethesda)">
        <title>Hybrid Assembly of the Genome of the Entomopathogenic Nematode Steinernema carpocapsae Identifies the X-Chromosome.</title>
        <authorList>
            <person name="Serra L."/>
            <person name="Macchietto M."/>
            <person name="Macias-Munoz A."/>
            <person name="McGill C.J."/>
            <person name="Rodriguez I.M."/>
            <person name="Rodriguez B."/>
            <person name="Murad R."/>
            <person name="Mortazavi A."/>
        </authorList>
    </citation>
    <scope>NUCLEOTIDE SEQUENCE [LARGE SCALE GENOMIC DNA]</scope>
    <source>
        <strain evidence="1 2">ALL</strain>
    </source>
</reference>
<name>A0A4U5N1Y0_STECR</name>
<dbReference type="Proteomes" id="UP000298663">
    <property type="component" value="Unassembled WGS sequence"/>
</dbReference>
<evidence type="ECO:0000313" key="1">
    <source>
        <dbReference type="EMBL" id="TKR76278.1"/>
    </source>
</evidence>
<protein>
    <submittedName>
        <fullName evidence="1">Uncharacterized protein</fullName>
    </submittedName>
</protein>
<dbReference type="OrthoDB" id="10333501at2759"/>
<proteinExistence type="predicted"/>